<dbReference type="InterPro" id="IPR016222">
    <property type="entry name" value="G3P_O-acylTrfase_chlp"/>
</dbReference>
<dbReference type="SMART" id="SM00563">
    <property type="entry name" value="PlsC"/>
    <property type="match status" value="1"/>
</dbReference>
<proteinExistence type="predicted"/>
<dbReference type="Pfam" id="PF01553">
    <property type="entry name" value="Acyltransferase"/>
    <property type="match status" value="1"/>
</dbReference>
<dbReference type="GO" id="GO:0004366">
    <property type="term" value="F:glycerol-3-phosphate O-acyltransferase activity"/>
    <property type="evidence" value="ECO:0007669"/>
    <property type="project" value="InterPro"/>
</dbReference>
<dbReference type="AlphaFoldDB" id="A0AB34KBW4"/>
<dbReference type="InterPro" id="IPR002123">
    <property type="entry name" value="Plipid/glycerol_acylTrfase"/>
</dbReference>
<accession>A0AB34KBW4</accession>
<comment type="caution">
    <text evidence="3">The sequence shown here is derived from an EMBL/GenBank/DDBJ whole genome shotgun (WGS) entry which is preliminary data.</text>
</comment>
<evidence type="ECO:0000259" key="2">
    <source>
        <dbReference type="SMART" id="SM00563"/>
    </source>
</evidence>
<dbReference type="GO" id="GO:0009570">
    <property type="term" value="C:chloroplast stroma"/>
    <property type="evidence" value="ECO:0007669"/>
    <property type="project" value="TreeGrafter"/>
</dbReference>
<name>A0AB34KBW4_PRYPA</name>
<keyword evidence="4" id="KW-1185">Reference proteome</keyword>
<feature type="domain" description="Phospholipid/glycerol acyltransferase" evidence="2">
    <location>
        <begin position="201"/>
        <end position="351"/>
    </location>
</feature>
<gene>
    <name evidence="3" type="ORF">AB1Y20_001683</name>
</gene>
<dbReference type="PANTHER" id="PTHR35695">
    <property type="entry name" value="GLYCEROL-3-PHOSPHATE ACYLTRANSFERASE, CHLOROPLASTIC"/>
    <property type="match status" value="1"/>
</dbReference>
<feature type="signal peptide" evidence="1">
    <location>
        <begin position="1"/>
        <end position="20"/>
    </location>
</feature>
<dbReference type="SUPFAM" id="SSF69593">
    <property type="entry name" value="Glycerol-3-phosphate (1)-acyltransferase"/>
    <property type="match status" value="1"/>
</dbReference>
<evidence type="ECO:0000313" key="3">
    <source>
        <dbReference type="EMBL" id="KAL1530787.1"/>
    </source>
</evidence>
<dbReference type="GO" id="GO:0006655">
    <property type="term" value="P:phosphatidylglycerol biosynthetic process"/>
    <property type="evidence" value="ECO:0007669"/>
    <property type="project" value="TreeGrafter"/>
</dbReference>
<organism evidence="3 4">
    <name type="scientific">Prymnesium parvum</name>
    <name type="common">Toxic golden alga</name>
    <dbReference type="NCBI Taxonomy" id="97485"/>
    <lineage>
        <taxon>Eukaryota</taxon>
        <taxon>Haptista</taxon>
        <taxon>Haptophyta</taxon>
        <taxon>Prymnesiophyceae</taxon>
        <taxon>Prymnesiales</taxon>
        <taxon>Prymnesiaceae</taxon>
        <taxon>Prymnesium</taxon>
    </lineage>
</organism>
<dbReference type="EMBL" id="JBGBPQ010000001">
    <property type="protein sequence ID" value="KAL1530787.1"/>
    <property type="molecule type" value="Genomic_DNA"/>
</dbReference>
<dbReference type="Proteomes" id="UP001515480">
    <property type="component" value="Unassembled WGS sequence"/>
</dbReference>
<evidence type="ECO:0000313" key="4">
    <source>
        <dbReference type="Proteomes" id="UP001515480"/>
    </source>
</evidence>
<feature type="chain" id="PRO_5044217585" description="Phospholipid/glycerol acyltransferase domain-containing protein" evidence="1">
    <location>
        <begin position="21"/>
        <end position="444"/>
    </location>
</feature>
<evidence type="ECO:0000256" key="1">
    <source>
        <dbReference type="SAM" id="SignalP"/>
    </source>
</evidence>
<keyword evidence="1" id="KW-0732">Signal</keyword>
<dbReference type="Gene3D" id="3.40.1130.10">
    <property type="entry name" value="Glycerol-3-phosphate (1)-acyltransferase"/>
    <property type="match status" value="1"/>
</dbReference>
<sequence>MLSPRPRLLLLLAMLQLADARHGGGIVRAVVRPAIQPRPCLRSSPTMAAFSPRLVWSEAMLKLQRLLDPELVLHRLPKREIIQSEHDIYAVADAFPGKYRAQFVEWYEGYREQVMRPPPAGPGLSEEELMTIFNRIVDRMLLLSRQPFSFESRHETMEQPYNYFEFGQEYMKPLINFDHSYLRNPENWAAAKSALERGENVVLLANHQSEADAAFMPHFFARSSPDWAQFGRSVYYVAGDRVVADPLVQPFSMGRNLFCVHSKKYLASETDEAVRAAKSKQNKRTLMEMNKAFKKGGIMIWVAPAGGRDRKNAEGRPTPAEWDPAVVEMFRSLGEKSGVVTHLFPMAMATYAIMPPPDGRNKALGEQRITRYSGCGLSLGVEADLSAEAPWRSSHPDPKVALCDHLYKLVCEEYDLIEKVMLGFQPEGSTYRPPNAIQPWVTPL</sequence>
<reference evidence="3 4" key="1">
    <citation type="journal article" date="2024" name="Science">
        <title>Giant polyketide synthase enzymes in the biosynthesis of giant marine polyether toxins.</title>
        <authorList>
            <person name="Fallon T.R."/>
            <person name="Shende V.V."/>
            <person name="Wierzbicki I.H."/>
            <person name="Pendleton A.L."/>
            <person name="Watervoot N.F."/>
            <person name="Auber R.P."/>
            <person name="Gonzalez D.J."/>
            <person name="Wisecaver J.H."/>
            <person name="Moore B.S."/>
        </authorList>
    </citation>
    <scope>NUCLEOTIDE SEQUENCE [LARGE SCALE GENOMIC DNA]</scope>
    <source>
        <strain evidence="3 4">12B1</strain>
    </source>
</reference>
<protein>
    <recommendedName>
        <fullName evidence="2">Phospholipid/glycerol acyltransferase domain-containing protein</fullName>
    </recommendedName>
</protein>
<dbReference type="PANTHER" id="PTHR35695:SF1">
    <property type="entry name" value="GLYCEROL-3-PHOSPHATE ACYLTRANSFERASE, CHLOROPLASTIC"/>
    <property type="match status" value="1"/>
</dbReference>